<protein>
    <submittedName>
        <fullName evidence="5">Putative ABC transporter ATP-binding protein</fullName>
    </submittedName>
</protein>
<keyword evidence="2" id="KW-0547">Nucleotide-binding</keyword>
<dbReference type="AlphaFoldDB" id="A0A0E9N6R2"/>
<dbReference type="InterPro" id="IPR003593">
    <property type="entry name" value="AAA+_ATPase"/>
</dbReference>
<keyword evidence="6" id="KW-1185">Reference proteome</keyword>
<dbReference type="PROSITE" id="PS00211">
    <property type="entry name" value="ABC_TRANSPORTER_1"/>
    <property type="match status" value="1"/>
</dbReference>
<dbReference type="SUPFAM" id="SSF52540">
    <property type="entry name" value="P-loop containing nucleoside triphosphate hydrolases"/>
    <property type="match status" value="1"/>
</dbReference>
<proteinExistence type="predicted"/>
<feature type="domain" description="ABC transporter" evidence="4">
    <location>
        <begin position="3"/>
        <end position="205"/>
    </location>
</feature>
<reference evidence="5 6" key="1">
    <citation type="submission" date="2015-04" db="EMBL/GenBank/DDBJ databases">
        <title>Whole genome shotgun sequence of Flavihumibacter petaseus NBRC 106054.</title>
        <authorList>
            <person name="Miyazawa S."/>
            <person name="Hosoyama A."/>
            <person name="Hashimoto M."/>
            <person name="Noguchi M."/>
            <person name="Tsuchikane K."/>
            <person name="Ohji S."/>
            <person name="Yamazoe A."/>
            <person name="Ichikawa N."/>
            <person name="Kimura A."/>
            <person name="Fujita N."/>
        </authorList>
    </citation>
    <scope>NUCLEOTIDE SEQUENCE [LARGE SCALE GENOMIC DNA]</scope>
    <source>
        <strain evidence="5 6">NBRC 106054</strain>
    </source>
</reference>
<name>A0A0E9N6R2_9BACT</name>
<dbReference type="Pfam" id="PF00005">
    <property type="entry name" value="ABC_tran"/>
    <property type="match status" value="1"/>
</dbReference>
<dbReference type="InterPro" id="IPR051782">
    <property type="entry name" value="ABC_Transporter_VariousFunc"/>
</dbReference>
<dbReference type="Proteomes" id="UP000033121">
    <property type="component" value="Unassembled WGS sequence"/>
</dbReference>
<dbReference type="Gene3D" id="3.40.50.300">
    <property type="entry name" value="P-loop containing nucleotide triphosphate hydrolases"/>
    <property type="match status" value="1"/>
</dbReference>
<dbReference type="EMBL" id="BBWV01000004">
    <property type="protein sequence ID" value="GAO45035.1"/>
    <property type="molecule type" value="Genomic_DNA"/>
</dbReference>
<organism evidence="5 6">
    <name type="scientific">Flavihumibacter petaseus NBRC 106054</name>
    <dbReference type="NCBI Taxonomy" id="1220578"/>
    <lineage>
        <taxon>Bacteria</taxon>
        <taxon>Pseudomonadati</taxon>
        <taxon>Bacteroidota</taxon>
        <taxon>Chitinophagia</taxon>
        <taxon>Chitinophagales</taxon>
        <taxon>Chitinophagaceae</taxon>
        <taxon>Flavihumibacter</taxon>
    </lineage>
</organism>
<dbReference type="PROSITE" id="PS50893">
    <property type="entry name" value="ABC_TRANSPORTER_2"/>
    <property type="match status" value="1"/>
</dbReference>
<dbReference type="RefSeq" id="WP_046371014.1">
    <property type="nucleotide sequence ID" value="NZ_BBWV01000004.1"/>
</dbReference>
<dbReference type="InterPro" id="IPR027417">
    <property type="entry name" value="P-loop_NTPase"/>
</dbReference>
<gene>
    <name evidence="5" type="ORF">FPE01S_04_02780</name>
</gene>
<sequence>MTISLSEAGKRFNREWIFRKFTYTFNPAGTYAITGPNGSGKSTLLQAIAGAIHLSEGQLTAASNGDPIEAEQLFRHLSFAAPYLDLVEEMTALELLAFHASFKPFLQAFDAERILTHVGLSQARHKQIRYFSSGMKQRLKLGQAIFSDTAILLLDEPFTNLDAAGIAMFQETIREYCNNRMLIISSNDPQEYSNCRDIIRITDYKS</sequence>
<dbReference type="OrthoDB" id="9808363at2"/>
<dbReference type="InterPro" id="IPR003439">
    <property type="entry name" value="ABC_transporter-like_ATP-bd"/>
</dbReference>
<evidence type="ECO:0000256" key="2">
    <source>
        <dbReference type="ARBA" id="ARBA00022741"/>
    </source>
</evidence>
<accession>A0A0E9N6R2</accession>
<keyword evidence="3 5" id="KW-0067">ATP-binding</keyword>
<evidence type="ECO:0000313" key="6">
    <source>
        <dbReference type="Proteomes" id="UP000033121"/>
    </source>
</evidence>
<evidence type="ECO:0000313" key="5">
    <source>
        <dbReference type="EMBL" id="GAO45035.1"/>
    </source>
</evidence>
<dbReference type="PANTHER" id="PTHR42939">
    <property type="entry name" value="ABC TRANSPORTER ATP-BINDING PROTEIN ALBC-RELATED"/>
    <property type="match status" value="1"/>
</dbReference>
<keyword evidence="1" id="KW-0813">Transport</keyword>
<dbReference type="GO" id="GO:0005524">
    <property type="term" value="F:ATP binding"/>
    <property type="evidence" value="ECO:0007669"/>
    <property type="project" value="UniProtKB-KW"/>
</dbReference>
<dbReference type="SMART" id="SM00382">
    <property type="entry name" value="AAA"/>
    <property type="match status" value="1"/>
</dbReference>
<dbReference type="InterPro" id="IPR017871">
    <property type="entry name" value="ABC_transporter-like_CS"/>
</dbReference>
<evidence type="ECO:0000259" key="4">
    <source>
        <dbReference type="PROSITE" id="PS50893"/>
    </source>
</evidence>
<dbReference type="GO" id="GO:0016887">
    <property type="term" value="F:ATP hydrolysis activity"/>
    <property type="evidence" value="ECO:0007669"/>
    <property type="project" value="InterPro"/>
</dbReference>
<dbReference type="STRING" id="1220578.FPE01S_04_02780"/>
<comment type="caution">
    <text evidence="5">The sequence shown here is derived from an EMBL/GenBank/DDBJ whole genome shotgun (WGS) entry which is preliminary data.</text>
</comment>
<evidence type="ECO:0000256" key="3">
    <source>
        <dbReference type="ARBA" id="ARBA00022840"/>
    </source>
</evidence>
<evidence type="ECO:0000256" key="1">
    <source>
        <dbReference type="ARBA" id="ARBA00022448"/>
    </source>
</evidence>
<dbReference type="PANTHER" id="PTHR42939:SF1">
    <property type="entry name" value="ABC TRANSPORTER ATP-BINDING PROTEIN ALBC-RELATED"/>
    <property type="match status" value="1"/>
</dbReference>